<dbReference type="GO" id="GO:0005886">
    <property type="term" value="C:plasma membrane"/>
    <property type="evidence" value="ECO:0007669"/>
    <property type="project" value="UniProtKB-SubCell"/>
</dbReference>
<evidence type="ECO:0000256" key="5">
    <source>
        <dbReference type="ARBA" id="ARBA00022519"/>
    </source>
</evidence>
<evidence type="ECO:0000256" key="9">
    <source>
        <dbReference type="RuleBase" id="RU003923"/>
    </source>
</evidence>
<evidence type="ECO:0000313" key="13">
    <source>
        <dbReference type="Proteomes" id="UP000315648"/>
    </source>
</evidence>
<organism evidence="12 13">
    <name type="scientific">Rariglobus hedericola</name>
    <dbReference type="NCBI Taxonomy" id="2597822"/>
    <lineage>
        <taxon>Bacteria</taxon>
        <taxon>Pseudomonadati</taxon>
        <taxon>Verrucomicrobiota</taxon>
        <taxon>Opitutia</taxon>
        <taxon>Opitutales</taxon>
        <taxon>Opitutaceae</taxon>
        <taxon>Rariglobus</taxon>
    </lineage>
</organism>
<feature type="transmembrane region" description="Helical" evidence="10">
    <location>
        <begin position="199"/>
        <end position="221"/>
    </location>
</feature>
<dbReference type="RefSeq" id="WP_144228315.1">
    <property type="nucleotide sequence ID" value="NZ_CBCRVV010000001.1"/>
</dbReference>
<comment type="similarity">
    <text evidence="2 9">Belongs to the GSP F family.</text>
</comment>
<sequence length="434" mass="46474">MPKFTYSAIESASGKEKKGVLESASSEQASAELKAMGLIPTALAAEGSGGPKLSAGAKKDVRKLNAPAAPASTQLRAKKKKGGMTFGRIISNANLTVFTRQLATLVNAGMPIMRSLETLARQEKNPLFKDVVESLVENIRSGGNFSDGLLQHPKVFDRLYVNMVKAGEAGGVLGTVLDRLSRFMEKAEKIKGKVKSAMTYPVIIVFVAVAIVGALMVFVIPQFEKIFSGMLKGQSMPGLTLAVLAVSNFVKNHIIATIGIFVALYFSFKAWHKTKGGTRAVDWFLLHAPGVGPLFLKSSISRFTRTLGTLLASGVPILQALIITRDTSGNVHVADALNVVHDRVKEGDNVARPLDSTKVFPTMVTSMIEVGEETGALPEMLNRVADTYDEEVDNSVAGLTSIIEPVMIVFMAVMVGTIVIALFLPIVKIIQSLS</sequence>
<feature type="transmembrane region" description="Helical" evidence="10">
    <location>
        <begin position="241"/>
        <end position="266"/>
    </location>
</feature>
<comment type="caution">
    <text evidence="12">The sequence shown here is derived from an EMBL/GenBank/DDBJ whole genome shotgun (WGS) entry which is preliminary data.</text>
</comment>
<evidence type="ECO:0000256" key="7">
    <source>
        <dbReference type="ARBA" id="ARBA00022989"/>
    </source>
</evidence>
<feature type="domain" description="Type II secretion system protein GspF" evidence="11">
    <location>
        <begin position="303"/>
        <end position="425"/>
    </location>
</feature>
<dbReference type="OrthoDB" id="9805682at2"/>
<evidence type="ECO:0000256" key="4">
    <source>
        <dbReference type="ARBA" id="ARBA00022475"/>
    </source>
</evidence>
<evidence type="ECO:0000256" key="8">
    <source>
        <dbReference type="ARBA" id="ARBA00023136"/>
    </source>
</evidence>
<dbReference type="InterPro" id="IPR018076">
    <property type="entry name" value="T2SS_GspF_dom"/>
</dbReference>
<keyword evidence="4" id="KW-1003">Cell membrane</keyword>
<evidence type="ECO:0000256" key="10">
    <source>
        <dbReference type="SAM" id="Phobius"/>
    </source>
</evidence>
<dbReference type="Pfam" id="PF00482">
    <property type="entry name" value="T2SSF"/>
    <property type="match status" value="2"/>
</dbReference>
<dbReference type="PANTHER" id="PTHR30012:SF7">
    <property type="entry name" value="PROTEIN TRANSPORT PROTEIN HOFC HOMOLOG"/>
    <property type="match status" value="1"/>
</dbReference>
<feature type="transmembrane region" description="Helical" evidence="10">
    <location>
        <begin position="406"/>
        <end position="427"/>
    </location>
</feature>
<evidence type="ECO:0000313" key="12">
    <source>
        <dbReference type="EMBL" id="TSJ77974.1"/>
    </source>
</evidence>
<dbReference type="InterPro" id="IPR001992">
    <property type="entry name" value="T2SS_GspF/T4SS_PilC_CS"/>
</dbReference>
<evidence type="ECO:0000259" key="11">
    <source>
        <dbReference type="Pfam" id="PF00482"/>
    </source>
</evidence>
<dbReference type="InterPro" id="IPR042094">
    <property type="entry name" value="T2SS_GspF_sf"/>
</dbReference>
<dbReference type="PANTHER" id="PTHR30012">
    <property type="entry name" value="GENERAL SECRETION PATHWAY PROTEIN"/>
    <property type="match status" value="1"/>
</dbReference>
<evidence type="ECO:0000256" key="1">
    <source>
        <dbReference type="ARBA" id="ARBA00004429"/>
    </source>
</evidence>
<protein>
    <submittedName>
        <fullName evidence="12">Type II secretion system F family protein</fullName>
    </submittedName>
</protein>
<evidence type="ECO:0000256" key="6">
    <source>
        <dbReference type="ARBA" id="ARBA00022692"/>
    </source>
</evidence>
<accession>A0A556QMW6</accession>
<keyword evidence="6 9" id="KW-0812">Transmembrane</keyword>
<evidence type="ECO:0000256" key="3">
    <source>
        <dbReference type="ARBA" id="ARBA00022448"/>
    </source>
</evidence>
<keyword evidence="7 10" id="KW-1133">Transmembrane helix</keyword>
<dbReference type="EMBL" id="VMBG01000001">
    <property type="protein sequence ID" value="TSJ77974.1"/>
    <property type="molecule type" value="Genomic_DNA"/>
</dbReference>
<feature type="domain" description="Type II secretion system protein GspF" evidence="11">
    <location>
        <begin position="98"/>
        <end position="221"/>
    </location>
</feature>
<keyword evidence="8 10" id="KW-0472">Membrane</keyword>
<dbReference type="Gene3D" id="1.20.81.30">
    <property type="entry name" value="Type II secretion system (T2SS), domain F"/>
    <property type="match status" value="2"/>
</dbReference>
<dbReference type="Proteomes" id="UP000315648">
    <property type="component" value="Unassembled WGS sequence"/>
</dbReference>
<dbReference type="AlphaFoldDB" id="A0A556QMW6"/>
<dbReference type="FunFam" id="1.20.81.30:FF:000001">
    <property type="entry name" value="Type II secretion system protein F"/>
    <property type="match status" value="2"/>
</dbReference>
<keyword evidence="13" id="KW-1185">Reference proteome</keyword>
<keyword evidence="5" id="KW-0997">Cell inner membrane</keyword>
<keyword evidence="3 9" id="KW-0813">Transport</keyword>
<proteinExistence type="inferred from homology"/>
<evidence type="ECO:0000256" key="2">
    <source>
        <dbReference type="ARBA" id="ARBA00005745"/>
    </source>
</evidence>
<dbReference type="PRINTS" id="PR00812">
    <property type="entry name" value="BCTERIALGSPF"/>
</dbReference>
<dbReference type="GO" id="GO:0015628">
    <property type="term" value="P:protein secretion by the type II secretion system"/>
    <property type="evidence" value="ECO:0007669"/>
    <property type="project" value="TreeGrafter"/>
</dbReference>
<gene>
    <name evidence="12" type="ORF">FPL22_01290</name>
</gene>
<dbReference type="PROSITE" id="PS00874">
    <property type="entry name" value="T2SP_F"/>
    <property type="match status" value="1"/>
</dbReference>
<dbReference type="InterPro" id="IPR003004">
    <property type="entry name" value="GspF/PilC"/>
</dbReference>
<name>A0A556QMW6_9BACT</name>
<comment type="subcellular location">
    <subcellularLocation>
        <location evidence="1">Cell inner membrane</location>
        <topology evidence="1">Multi-pass membrane protein</topology>
    </subcellularLocation>
    <subcellularLocation>
        <location evidence="9">Cell membrane</location>
        <topology evidence="9">Multi-pass membrane protein</topology>
    </subcellularLocation>
</comment>
<reference evidence="12 13" key="1">
    <citation type="submission" date="2019-07" db="EMBL/GenBank/DDBJ databases">
        <title>Description of 53C-WASEF.</title>
        <authorList>
            <person name="Pitt A."/>
            <person name="Hahn M.W."/>
        </authorList>
    </citation>
    <scope>NUCLEOTIDE SEQUENCE [LARGE SCALE GENOMIC DNA]</scope>
    <source>
        <strain evidence="12 13">53C-WASEF</strain>
    </source>
</reference>